<dbReference type="InterPro" id="IPR000504">
    <property type="entry name" value="RRM_dom"/>
</dbReference>
<protein>
    <submittedName>
        <fullName evidence="5">RNA-binding protein 4 (Lark homolog) (HLark) (RNA-binding motif protein 4) (RNA-binding motif protein 4a)</fullName>
    </submittedName>
</protein>
<organism evidence="5 6">
    <name type="scientific">Durusdinium trenchii</name>
    <dbReference type="NCBI Taxonomy" id="1381693"/>
    <lineage>
        <taxon>Eukaryota</taxon>
        <taxon>Sar</taxon>
        <taxon>Alveolata</taxon>
        <taxon>Dinophyceae</taxon>
        <taxon>Suessiales</taxon>
        <taxon>Symbiodiniaceae</taxon>
        <taxon>Durusdinium</taxon>
    </lineage>
</organism>
<dbReference type="SMART" id="SM00360">
    <property type="entry name" value="RRM"/>
    <property type="match status" value="1"/>
</dbReference>
<dbReference type="InterPro" id="IPR012677">
    <property type="entry name" value="Nucleotide-bd_a/b_plait_sf"/>
</dbReference>
<dbReference type="Pfam" id="PF00076">
    <property type="entry name" value="RRM_1"/>
    <property type="match status" value="1"/>
</dbReference>
<dbReference type="Gene3D" id="3.30.70.330">
    <property type="match status" value="1"/>
</dbReference>
<dbReference type="PANTHER" id="PTHR13968">
    <property type="entry name" value="HETEROGENEOUS NUCLEAR RIBONUCLEOPROTEIN"/>
    <property type="match status" value="1"/>
</dbReference>
<dbReference type="EMBL" id="CAXAMM010006643">
    <property type="protein sequence ID" value="CAK9011709.1"/>
    <property type="molecule type" value="Genomic_DNA"/>
</dbReference>
<evidence type="ECO:0000256" key="1">
    <source>
        <dbReference type="ARBA" id="ARBA00022884"/>
    </source>
</evidence>
<sequence>MGSEEVSKAGDPVDNDAAGAASGGGGGGAGAGDGGGAPVAEEKKGGGGGGGGDVVKPSAEGSADKGGEESAAVEAVAPASNGAGANGTHAPEKKTAAAPKPPVRGAAGGEATVQFRSRDEKNRCRLFIGNLASERTSKEEVRSLFEQYGRILDISFHPNYGFVQFDNANSVLAAINNSQGLDIGGKAVDLQCSGATSGGSSDRRPSGPPAPPRDPYSAAASMAAGLTGDRPSLRFHRRLIMAAAAPVVAVANGTPIEEMIRTLDVEIGVLAEAGTVEVLTVTAVVAVGMGSVEAEELAPVEAGQGLVRALSLGQGMAT</sequence>
<keyword evidence="1 2" id="KW-0694">RNA-binding</keyword>
<feature type="region of interest" description="Disordered" evidence="3">
    <location>
        <begin position="193"/>
        <end position="222"/>
    </location>
</feature>
<dbReference type="Proteomes" id="UP001642464">
    <property type="component" value="Unassembled WGS sequence"/>
</dbReference>
<feature type="domain" description="RRM" evidence="4">
    <location>
        <begin position="124"/>
        <end position="195"/>
    </location>
</feature>
<dbReference type="InterPro" id="IPR035979">
    <property type="entry name" value="RBD_domain_sf"/>
</dbReference>
<accession>A0ABP0JC01</accession>
<gene>
    <name evidence="5" type="ORF">SCF082_LOCUS11203</name>
</gene>
<comment type="caution">
    <text evidence="5">The sequence shown here is derived from an EMBL/GenBank/DDBJ whole genome shotgun (WGS) entry which is preliminary data.</text>
</comment>
<dbReference type="PANTHER" id="PTHR13968:SF26">
    <property type="entry name" value="RRM DOMAIN-CONTAINING PROTEIN"/>
    <property type="match status" value="1"/>
</dbReference>
<dbReference type="SUPFAM" id="SSF54928">
    <property type="entry name" value="RNA-binding domain, RBD"/>
    <property type="match status" value="1"/>
</dbReference>
<proteinExistence type="predicted"/>
<reference evidence="5 6" key="1">
    <citation type="submission" date="2024-02" db="EMBL/GenBank/DDBJ databases">
        <authorList>
            <person name="Chen Y."/>
            <person name="Shah S."/>
            <person name="Dougan E. K."/>
            <person name="Thang M."/>
            <person name="Chan C."/>
        </authorList>
    </citation>
    <scope>NUCLEOTIDE SEQUENCE [LARGE SCALE GENOMIC DNA]</scope>
</reference>
<dbReference type="PROSITE" id="PS50102">
    <property type="entry name" value="RRM"/>
    <property type="match status" value="1"/>
</dbReference>
<evidence type="ECO:0000313" key="6">
    <source>
        <dbReference type="Proteomes" id="UP001642464"/>
    </source>
</evidence>
<feature type="compositionally biased region" description="Low complexity" evidence="3">
    <location>
        <begin position="69"/>
        <end position="83"/>
    </location>
</feature>
<dbReference type="InterPro" id="IPR051186">
    <property type="entry name" value="RRM_HNRPC/RALY_subfam"/>
</dbReference>
<evidence type="ECO:0000256" key="2">
    <source>
        <dbReference type="PROSITE-ProRule" id="PRU00176"/>
    </source>
</evidence>
<feature type="compositionally biased region" description="Gly residues" evidence="3">
    <location>
        <begin position="21"/>
        <end position="37"/>
    </location>
</feature>
<evidence type="ECO:0000259" key="4">
    <source>
        <dbReference type="PROSITE" id="PS50102"/>
    </source>
</evidence>
<evidence type="ECO:0000256" key="3">
    <source>
        <dbReference type="SAM" id="MobiDB-lite"/>
    </source>
</evidence>
<feature type="region of interest" description="Disordered" evidence="3">
    <location>
        <begin position="1"/>
        <end position="111"/>
    </location>
</feature>
<keyword evidence="6" id="KW-1185">Reference proteome</keyword>
<name>A0ABP0JC01_9DINO</name>
<evidence type="ECO:0000313" key="5">
    <source>
        <dbReference type="EMBL" id="CAK9011709.1"/>
    </source>
</evidence>